<evidence type="ECO:0000313" key="4">
    <source>
        <dbReference type="Proteomes" id="UP001161247"/>
    </source>
</evidence>
<organism evidence="3 4">
    <name type="scientific">Oldenlandia corymbosa var. corymbosa</name>
    <dbReference type="NCBI Taxonomy" id="529605"/>
    <lineage>
        <taxon>Eukaryota</taxon>
        <taxon>Viridiplantae</taxon>
        <taxon>Streptophyta</taxon>
        <taxon>Embryophyta</taxon>
        <taxon>Tracheophyta</taxon>
        <taxon>Spermatophyta</taxon>
        <taxon>Magnoliopsida</taxon>
        <taxon>eudicotyledons</taxon>
        <taxon>Gunneridae</taxon>
        <taxon>Pentapetalae</taxon>
        <taxon>asterids</taxon>
        <taxon>lamiids</taxon>
        <taxon>Gentianales</taxon>
        <taxon>Rubiaceae</taxon>
        <taxon>Rubioideae</taxon>
        <taxon>Spermacoceae</taxon>
        <taxon>Hedyotis-Oldenlandia complex</taxon>
        <taxon>Oldenlandia</taxon>
    </lineage>
</organism>
<protein>
    <submittedName>
        <fullName evidence="3">OLC1v1028116C1</fullName>
    </submittedName>
</protein>
<keyword evidence="2" id="KW-1133">Transmembrane helix</keyword>
<dbReference type="PANTHER" id="PTHR35474:SF3">
    <property type="entry name" value="PROTEIN SHORT HYPOCOTYL IN WHITE LIGHT 1"/>
    <property type="match status" value="1"/>
</dbReference>
<sequence>MAGAAIATVSTQLPFNSSNYVFPLHKRLQSIQLPSSIPSHPHKITHLLLCQAKTNAESGDLNEVSFGGSEVMEEYDIDDDEEEEDNTESSVDLLLKLLHSMFKKVSKQVRKASRSVSFAVDGVLLLASLSVLKALLEVVCTLGGTVFGVILLLRVIWSAVSYFQSSANGPHHPRSSYGRPQPIT</sequence>
<proteinExistence type="predicted"/>
<dbReference type="EMBL" id="OX459119">
    <property type="protein sequence ID" value="CAI9092783.1"/>
    <property type="molecule type" value="Genomic_DNA"/>
</dbReference>
<dbReference type="Proteomes" id="UP001161247">
    <property type="component" value="Chromosome 2"/>
</dbReference>
<reference evidence="3" key="1">
    <citation type="submission" date="2023-03" db="EMBL/GenBank/DDBJ databases">
        <authorList>
            <person name="Julca I."/>
        </authorList>
    </citation>
    <scope>NUCLEOTIDE SEQUENCE</scope>
</reference>
<keyword evidence="2" id="KW-0812">Transmembrane</keyword>
<dbReference type="AlphaFoldDB" id="A0AAV1CCT5"/>
<dbReference type="GO" id="GO:0010100">
    <property type="term" value="P:negative regulation of photomorphogenesis"/>
    <property type="evidence" value="ECO:0007669"/>
    <property type="project" value="InterPro"/>
</dbReference>
<name>A0AAV1CCT5_OLDCO</name>
<feature type="transmembrane region" description="Helical" evidence="2">
    <location>
        <begin position="142"/>
        <end position="163"/>
    </location>
</feature>
<evidence type="ECO:0000313" key="3">
    <source>
        <dbReference type="EMBL" id="CAI9092783.1"/>
    </source>
</evidence>
<evidence type="ECO:0000256" key="2">
    <source>
        <dbReference type="SAM" id="Phobius"/>
    </source>
</evidence>
<accession>A0AAV1CCT5</accession>
<feature type="region of interest" description="Disordered" evidence="1">
    <location>
        <begin position="165"/>
        <end position="184"/>
    </location>
</feature>
<dbReference type="GO" id="GO:0009787">
    <property type="term" value="P:regulation of abscisic acid-activated signaling pathway"/>
    <property type="evidence" value="ECO:0007669"/>
    <property type="project" value="InterPro"/>
</dbReference>
<dbReference type="InterPro" id="IPR039324">
    <property type="entry name" value="SHW1"/>
</dbReference>
<evidence type="ECO:0000256" key="1">
    <source>
        <dbReference type="SAM" id="MobiDB-lite"/>
    </source>
</evidence>
<dbReference type="PANTHER" id="PTHR35474">
    <property type="entry name" value="ATP PHOSPHORIBOSYLTRANSFERASE REGULATORY SUBUNIT"/>
    <property type="match status" value="1"/>
</dbReference>
<keyword evidence="2" id="KW-0472">Membrane</keyword>
<gene>
    <name evidence="3" type="ORF">OLC1_LOCUS4360</name>
</gene>
<keyword evidence="4" id="KW-1185">Reference proteome</keyword>